<accession>A0AAU9UQF2</accession>
<evidence type="ECO:0000313" key="2">
    <source>
        <dbReference type="EMBL" id="CAH2101776.1"/>
    </source>
</evidence>
<dbReference type="PANTHER" id="PTHR35450:SF2">
    <property type="entry name" value="REVERSE TRANSCRIPTASE DOMAIN-CONTAINING PROTEIN"/>
    <property type="match status" value="1"/>
</dbReference>
<evidence type="ECO:0000313" key="3">
    <source>
        <dbReference type="Proteomes" id="UP001153954"/>
    </source>
</evidence>
<dbReference type="PANTHER" id="PTHR35450">
    <property type="entry name" value="REVERSE TRANSCRIPTASE DOMAIN-CONTAINING PROTEIN"/>
    <property type="match status" value="1"/>
</dbReference>
<evidence type="ECO:0000259" key="1">
    <source>
        <dbReference type="Pfam" id="PF00078"/>
    </source>
</evidence>
<proteinExistence type="predicted"/>
<sequence>MCQDRTDEPDRHLSEERSLCGFFNVSWIGKLANVPANAQNGCRGGSRGTKELFFIDSVASQLVKCNRRNFSAAWIDYKKAFDSVPHLWLLRVLELYKIDGAVQDFLEDDCLNPLWFCLSLNHLSTLLERSGTGFQFRRRDTKVSHLLYMDDLKLLAPNAARLMELLKITTEFRGSIRMQLGLDKCAVVHVDRRQVTQSAEISLELSNFKTLSEAESYRYLGMSHCIGMPEVNMKQAVCKVFLGRLTKVLRSYLSGAIKVRAYNGWVLPTLLYTFGVLRWTQTELDALDRRVRTTMTHHRSHHPKSSVMRLYTPRKCGGRGLLSAKSMHKREVCSLRAYFEARRESAMHGDIMVCDKYLTPLSLAKEEWRRPVVLSICDRETVWMEKELHGRFYKALHAPHMDVKASVQWLRFGALFGGNRSFFLCIVQYRMRWLRRKTKGSTF</sequence>
<protein>
    <recommendedName>
        <fullName evidence="1">Reverse transcriptase domain-containing protein</fullName>
    </recommendedName>
</protein>
<name>A0AAU9UQF2_EUPED</name>
<dbReference type="InterPro" id="IPR000477">
    <property type="entry name" value="RT_dom"/>
</dbReference>
<gene>
    <name evidence="2" type="ORF">EEDITHA_LOCUS16496</name>
</gene>
<dbReference type="Pfam" id="PF00078">
    <property type="entry name" value="RVT_1"/>
    <property type="match status" value="1"/>
</dbReference>
<reference evidence="2" key="1">
    <citation type="submission" date="2022-03" db="EMBL/GenBank/DDBJ databases">
        <authorList>
            <person name="Tunstrom K."/>
        </authorList>
    </citation>
    <scope>NUCLEOTIDE SEQUENCE</scope>
</reference>
<dbReference type="AlphaFoldDB" id="A0AAU9UQF2"/>
<dbReference type="Proteomes" id="UP001153954">
    <property type="component" value="Unassembled WGS sequence"/>
</dbReference>
<organism evidence="2 3">
    <name type="scientific">Euphydryas editha</name>
    <name type="common">Edith's checkerspot</name>
    <dbReference type="NCBI Taxonomy" id="104508"/>
    <lineage>
        <taxon>Eukaryota</taxon>
        <taxon>Metazoa</taxon>
        <taxon>Ecdysozoa</taxon>
        <taxon>Arthropoda</taxon>
        <taxon>Hexapoda</taxon>
        <taxon>Insecta</taxon>
        <taxon>Pterygota</taxon>
        <taxon>Neoptera</taxon>
        <taxon>Endopterygota</taxon>
        <taxon>Lepidoptera</taxon>
        <taxon>Glossata</taxon>
        <taxon>Ditrysia</taxon>
        <taxon>Papilionoidea</taxon>
        <taxon>Nymphalidae</taxon>
        <taxon>Nymphalinae</taxon>
        <taxon>Euphydryas</taxon>
    </lineage>
</organism>
<dbReference type="EMBL" id="CAKOGL010000024">
    <property type="protein sequence ID" value="CAH2101776.1"/>
    <property type="molecule type" value="Genomic_DNA"/>
</dbReference>
<feature type="domain" description="Reverse transcriptase" evidence="1">
    <location>
        <begin position="67"/>
        <end position="222"/>
    </location>
</feature>
<keyword evidence="3" id="KW-1185">Reference proteome</keyword>
<comment type="caution">
    <text evidence="2">The sequence shown here is derived from an EMBL/GenBank/DDBJ whole genome shotgun (WGS) entry which is preliminary data.</text>
</comment>